<evidence type="ECO:0000259" key="4">
    <source>
        <dbReference type="PROSITE" id="PS50227"/>
    </source>
</evidence>
<evidence type="ECO:0000313" key="5">
    <source>
        <dbReference type="EMBL" id="CDQ73272.1"/>
    </source>
</evidence>
<dbReference type="Pfam" id="PF02793">
    <property type="entry name" value="HRM"/>
    <property type="match status" value="1"/>
</dbReference>
<keyword evidence="2" id="KW-1015">Disulfide bond</keyword>
<feature type="domain" description="G-protein coupled receptors family 2 profile 1" evidence="4">
    <location>
        <begin position="174"/>
        <end position="270"/>
    </location>
</feature>
<keyword evidence="1" id="KW-0732">Signal</keyword>
<organism evidence="5 6">
    <name type="scientific">Oncorhynchus mykiss</name>
    <name type="common">Rainbow trout</name>
    <name type="synonym">Salmo gairdneri</name>
    <dbReference type="NCBI Taxonomy" id="8022"/>
    <lineage>
        <taxon>Eukaryota</taxon>
        <taxon>Metazoa</taxon>
        <taxon>Chordata</taxon>
        <taxon>Craniata</taxon>
        <taxon>Vertebrata</taxon>
        <taxon>Euteleostomi</taxon>
        <taxon>Actinopterygii</taxon>
        <taxon>Neopterygii</taxon>
        <taxon>Teleostei</taxon>
        <taxon>Protacanthopterygii</taxon>
        <taxon>Salmoniformes</taxon>
        <taxon>Salmonidae</taxon>
        <taxon>Salmoninae</taxon>
        <taxon>Oncorhynchus</taxon>
    </lineage>
</organism>
<dbReference type="GO" id="GO:0008528">
    <property type="term" value="F:G protein-coupled peptide receptor activity"/>
    <property type="evidence" value="ECO:0007669"/>
    <property type="project" value="TreeGrafter"/>
</dbReference>
<dbReference type="PaxDb" id="8022-A0A060X238"/>
<evidence type="ECO:0000313" key="6">
    <source>
        <dbReference type="Proteomes" id="UP000193380"/>
    </source>
</evidence>
<dbReference type="GO" id="GO:0007189">
    <property type="term" value="P:adenylate cyclase-activating G protein-coupled receptor signaling pathway"/>
    <property type="evidence" value="ECO:0007669"/>
    <property type="project" value="TreeGrafter"/>
</dbReference>
<name>A0A060X238_ONCMY</name>
<dbReference type="PROSITE" id="PS00649">
    <property type="entry name" value="G_PROTEIN_RECEP_F2_1"/>
    <property type="match status" value="1"/>
</dbReference>
<dbReference type="InterPro" id="IPR003051">
    <property type="entry name" value="GPCR_2_CRF_rcpt"/>
</dbReference>
<evidence type="ECO:0000256" key="3">
    <source>
        <dbReference type="SAM" id="Phobius"/>
    </source>
</evidence>
<dbReference type="PRINTS" id="PR01279">
    <property type="entry name" value="CRFRECEPTOR"/>
</dbReference>
<sequence>MTWVYSSGKLLLSLNHITASQTHFPAPWSCVPLAINREACLTCCFDKSENKLSSFKKARSLALEIKKGKKEEYGDGWIRGLSRPTATTRAKTYGDRDLRGRLTNLLHLESITFHSTAVLHRLPPLFSRSPHPNIIIRHYRVVWLEVVVKTCALLNHRVLTIWAVVISGTTADLTCDTLLLLSTNLTARTLALWNLTLTPSNVTAGLFCNMSIDPIGTCWPKSTAGEWVLRPCPEMFYGVKYNTTNNVYRECLSNGSWAVKGNYTQCQEILNEKKSKLHYHIAVIINYMGHCISLAALLVAFILFMRLR</sequence>
<accession>A0A060X238</accession>
<dbReference type="PANTHER" id="PTHR45620:SF2">
    <property type="entry name" value="CORTICOTROPIN-RELEASING FACTOR RECEPTOR 1"/>
    <property type="match status" value="1"/>
</dbReference>
<proteinExistence type="predicted"/>
<reference evidence="5" key="1">
    <citation type="journal article" date="2014" name="Nat. Commun.">
        <title>The rainbow trout genome provides novel insights into evolution after whole-genome duplication in vertebrates.</title>
        <authorList>
            <person name="Berthelot C."/>
            <person name="Brunet F."/>
            <person name="Chalopin D."/>
            <person name="Juanchich A."/>
            <person name="Bernard M."/>
            <person name="Noel B."/>
            <person name="Bento P."/>
            <person name="Da Silva C."/>
            <person name="Labadie K."/>
            <person name="Alberti A."/>
            <person name="Aury J.M."/>
            <person name="Louis A."/>
            <person name="Dehais P."/>
            <person name="Bardou P."/>
            <person name="Montfort J."/>
            <person name="Klopp C."/>
            <person name="Cabau C."/>
            <person name="Gaspin C."/>
            <person name="Thorgaard G.H."/>
            <person name="Boussaha M."/>
            <person name="Quillet E."/>
            <person name="Guyomard R."/>
            <person name="Galiana D."/>
            <person name="Bobe J."/>
            <person name="Volff J.N."/>
            <person name="Genet C."/>
            <person name="Wincker P."/>
            <person name="Jaillon O."/>
            <person name="Roest Crollius H."/>
            <person name="Guiguen Y."/>
        </authorList>
    </citation>
    <scope>NUCLEOTIDE SEQUENCE [LARGE SCALE GENOMIC DNA]</scope>
</reference>
<dbReference type="SUPFAM" id="SSF111418">
    <property type="entry name" value="Hormone receptor domain"/>
    <property type="match status" value="1"/>
</dbReference>
<dbReference type="GO" id="GO:0005886">
    <property type="term" value="C:plasma membrane"/>
    <property type="evidence" value="ECO:0007669"/>
    <property type="project" value="TreeGrafter"/>
</dbReference>
<dbReference type="GO" id="GO:0051424">
    <property type="term" value="F:corticotropin-releasing hormone binding"/>
    <property type="evidence" value="ECO:0007669"/>
    <property type="project" value="TreeGrafter"/>
</dbReference>
<dbReference type="Gene3D" id="4.10.1240.10">
    <property type="entry name" value="GPCR, family 2, extracellular hormone receptor domain"/>
    <property type="match status" value="1"/>
</dbReference>
<keyword evidence="3" id="KW-1133">Transmembrane helix</keyword>
<dbReference type="Proteomes" id="UP000193380">
    <property type="component" value="Unassembled WGS sequence"/>
</dbReference>
<dbReference type="GO" id="GO:0043005">
    <property type="term" value="C:neuron projection"/>
    <property type="evidence" value="ECO:0007669"/>
    <property type="project" value="TreeGrafter"/>
</dbReference>
<keyword evidence="3" id="KW-0812">Transmembrane</keyword>
<dbReference type="PROSITE" id="PS50227">
    <property type="entry name" value="G_PROTEIN_RECEP_F2_3"/>
    <property type="match status" value="1"/>
</dbReference>
<dbReference type="PANTHER" id="PTHR45620">
    <property type="entry name" value="PDF RECEPTOR-LIKE PROTEIN-RELATED"/>
    <property type="match status" value="1"/>
</dbReference>
<dbReference type="STRING" id="8022.A0A060X238"/>
<dbReference type="InterPro" id="IPR017983">
    <property type="entry name" value="GPCR_2_secretin-like_CS"/>
</dbReference>
<evidence type="ECO:0000256" key="2">
    <source>
        <dbReference type="ARBA" id="ARBA00023157"/>
    </source>
</evidence>
<dbReference type="InterPro" id="IPR001879">
    <property type="entry name" value="GPCR_2_extracellular_dom"/>
</dbReference>
<keyword evidence="3" id="KW-0472">Membrane</keyword>
<feature type="transmembrane region" description="Helical" evidence="3">
    <location>
        <begin position="277"/>
        <end position="304"/>
    </location>
</feature>
<dbReference type="GO" id="GO:0043404">
    <property type="term" value="F:corticotropin-releasing hormone receptor activity"/>
    <property type="evidence" value="ECO:0007669"/>
    <property type="project" value="TreeGrafter"/>
</dbReference>
<dbReference type="InterPro" id="IPR050332">
    <property type="entry name" value="GPCR_2"/>
</dbReference>
<dbReference type="InterPro" id="IPR036445">
    <property type="entry name" value="GPCR_2_extracell_dom_sf"/>
</dbReference>
<gene>
    <name evidence="5" type="ORF">GSONMT00055576001</name>
</gene>
<dbReference type="AlphaFoldDB" id="A0A060X238"/>
<dbReference type="EMBL" id="FR904891">
    <property type="protein sequence ID" value="CDQ73272.1"/>
    <property type="molecule type" value="Genomic_DNA"/>
</dbReference>
<reference evidence="5" key="2">
    <citation type="submission" date="2014-03" db="EMBL/GenBank/DDBJ databases">
        <authorList>
            <person name="Genoscope - CEA"/>
        </authorList>
    </citation>
    <scope>NUCLEOTIDE SEQUENCE</scope>
</reference>
<protein>
    <recommendedName>
        <fullName evidence="4">G-protein coupled receptors family 2 profile 1 domain-containing protein</fullName>
    </recommendedName>
</protein>
<evidence type="ECO:0000256" key="1">
    <source>
        <dbReference type="ARBA" id="ARBA00022729"/>
    </source>
</evidence>
<dbReference type="SMART" id="SM00008">
    <property type="entry name" value="HormR"/>
    <property type="match status" value="1"/>
</dbReference>
<dbReference type="GO" id="GO:0015056">
    <property type="term" value="F:corticotrophin-releasing factor receptor activity"/>
    <property type="evidence" value="ECO:0007669"/>
    <property type="project" value="TreeGrafter"/>
</dbReference>